<reference evidence="2 3" key="1">
    <citation type="submission" date="2024-06" db="EMBL/GenBank/DDBJ databases">
        <title>Complete genome of Phlyctema vagabunda strain 19-DSS-EL-015.</title>
        <authorList>
            <person name="Fiorenzani C."/>
        </authorList>
    </citation>
    <scope>NUCLEOTIDE SEQUENCE [LARGE SCALE GENOMIC DNA]</scope>
    <source>
        <strain evidence="2 3">19-DSS-EL-015</strain>
    </source>
</reference>
<feature type="compositionally biased region" description="Polar residues" evidence="1">
    <location>
        <begin position="224"/>
        <end position="251"/>
    </location>
</feature>
<dbReference type="EMBL" id="JBFCZG010000011">
    <property type="protein sequence ID" value="KAL3417420.1"/>
    <property type="molecule type" value="Genomic_DNA"/>
</dbReference>
<accession>A0ABR4P284</accession>
<proteinExistence type="predicted"/>
<comment type="caution">
    <text evidence="2">The sequence shown here is derived from an EMBL/GenBank/DDBJ whole genome shotgun (WGS) entry which is preliminary data.</text>
</comment>
<evidence type="ECO:0000313" key="3">
    <source>
        <dbReference type="Proteomes" id="UP001629113"/>
    </source>
</evidence>
<sequence length="411" mass="47063">MSTPQSSLTPFQVKELLIERCEHAYAEHIVNSGSSTPIDLDKTYSKLAVLDLTLHNPSRANLQNGNDMTKTLWDLGIEHLKLKVGSEKLLFAMKDPEFRNEVTQLVDAEAWECNPRNTDKEDFEKLTQSTKILRIINNRLEKSIVRVSRSKKAMANIPTQFFICAARLVDGDGSHCQYTKMHIDQSTPFEEFLSKLRIESQFCRMPEKYPPPFDDVPPTGDLASDSSTAPAYSSQPMAHQDSQASTRTAETMGSDDTWFTTYTSHTLQGDEHGWTKEHRRLPGFTLADGPWMYFVAYREEGKERTELAYLANKDDYDKMVKLLTSSDTENCAVITHSRERERHKIWLQEVEEEEADQARLRKLIRDHGPFEGGPFHDFAEGDEIGEDVMIAMRKKNNRSAALWDGRVFQLF</sequence>
<name>A0ABR4P284_9HELO</name>
<gene>
    <name evidence="2" type="ORF">PVAG01_11420</name>
</gene>
<organism evidence="2 3">
    <name type="scientific">Phlyctema vagabunda</name>
    <dbReference type="NCBI Taxonomy" id="108571"/>
    <lineage>
        <taxon>Eukaryota</taxon>
        <taxon>Fungi</taxon>
        <taxon>Dikarya</taxon>
        <taxon>Ascomycota</taxon>
        <taxon>Pezizomycotina</taxon>
        <taxon>Leotiomycetes</taxon>
        <taxon>Helotiales</taxon>
        <taxon>Dermateaceae</taxon>
        <taxon>Phlyctema</taxon>
    </lineage>
</organism>
<evidence type="ECO:0000256" key="1">
    <source>
        <dbReference type="SAM" id="MobiDB-lite"/>
    </source>
</evidence>
<dbReference type="Proteomes" id="UP001629113">
    <property type="component" value="Unassembled WGS sequence"/>
</dbReference>
<protein>
    <submittedName>
        <fullName evidence="2">Uncharacterized protein</fullName>
    </submittedName>
</protein>
<feature type="region of interest" description="Disordered" evidence="1">
    <location>
        <begin position="207"/>
        <end position="251"/>
    </location>
</feature>
<evidence type="ECO:0000313" key="2">
    <source>
        <dbReference type="EMBL" id="KAL3417420.1"/>
    </source>
</evidence>
<keyword evidence="3" id="KW-1185">Reference proteome</keyword>